<keyword evidence="2 4" id="KW-0732">Signal</keyword>
<dbReference type="Gene3D" id="3.40.50.1700">
    <property type="entry name" value="Glycoside hydrolase family 3 C-terminal domain"/>
    <property type="match status" value="1"/>
</dbReference>
<dbReference type="InterPro" id="IPR036962">
    <property type="entry name" value="Glyco_hydro_3_N_sf"/>
</dbReference>
<dbReference type="GO" id="GO:0016787">
    <property type="term" value="F:hydrolase activity"/>
    <property type="evidence" value="ECO:0007669"/>
    <property type="project" value="UniProtKB-KW"/>
</dbReference>
<evidence type="ECO:0000313" key="7">
    <source>
        <dbReference type="Proteomes" id="UP001528920"/>
    </source>
</evidence>
<name>A0ABT5VX91_9BACT</name>
<evidence type="ECO:0000256" key="3">
    <source>
        <dbReference type="ARBA" id="ARBA00022801"/>
    </source>
</evidence>
<dbReference type="InterPro" id="IPR044993">
    <property type="entry name" value="BXL"/>
</dbReference>
<keyword evidence="3 6" id="KW-0378">Hydrolase</keyword>
<evidence type="ECO:0000256" key="1">
    <source>
        <dbReference type="ARBA" id="ARBA00005336"/>
    </source>
</evidence>
<organism evidence="6 7">
    <name type="scientific">Paralabilibaculum antarcticum</name>
    <dbReference type="NCBI Taxonomy" id="2912572"/>
    <lineage>
        <taxon>Bacteria</taxon>
        <taxon>Pseudomonadati</taxon>
        <taxon>Bacteroidota</taxon>
        <taxon>Bacteroidia</taxon>
        <taxon>Marinilabiliales</taxon>
        <taxon>Marinifilaceae</taxon>
        <taxon>Paralabilibaculum</taxon>
    </lineage>
</organism>
<feature type="chain" id="PRO_5045171877" evidence="4">
    <location>
        <begin position="23"/>
        <end position="855"/>
    </location>
</feature>
<dbReference type="RefSeq" id="WP_275111367.1">
    <property type="nucleotide sequence ID" value="NZ_JAKJSC010000007.1"/>
</dbReference>
<evidence type="ECO:0000256" key="4">
    <source>
        <dbReference type="SAM" id="SignalP"/>
    </source>
</evidence>
<protein>
    <submittedName>
        <fullName evidence="6">Glycoside hydrolase family 3 C-terminal domain-containing protein</fullName>
    </submittedName>
</protein>
<dbReference type="InterPro" id="IPR013783">
    <property type="entry name" value="Ig-like_fold"/>
</dbReference>
<dbReference type="InterPro" id="IPR002772">
    <property type="entry name" value="Glyco_hydro_3_C"/>
</dbReference>
<dbReference type="Gene3D" id="3.20.20.300">
    <property type="entry name" value="Glycoside hydrolase, family 3, N-terminal domain"/>
    <property type="match status" value="1"/>
</dbReference>
<reference evidence="6 7" key="1">
    <citation type="submission" date="2022-01" db="EMBL/GenBank/DDBJ databases">
        <title>Labilibaculum sp. nov, a marine bacterium isolated from Antarctica.</title>
        <authorList>
            <person name="Dai W."/>
        </authorList>
    </citation>
    <scope>NUCLEOTIDE SEQUENCE [LARGE SCALE GENOMIC DNA]</scope>
    <source>
        <strain evidence="6 7">DW002</strain>
    </source>
</reference>
<evidence type="ECO:0000313" key="6">
    <source>
        <dbReference type="EMBL" id="MDE5420036.1"/>
    </source>
</evidence>
<dbReference type="InterPro" id="IPR017853">
    <property type="entry name" value="GH"/>
</dbReference>
<evidence type="ECO:0000256" key="2">
    <source>
        <dbReference type="ARBA" id="ARBA00022729"/>
    </source>
</evidence>
<dbReference type="Pfam" id="PF00933">
    <property type="entry name" value="Glyco_hydro_3"/>
    <property type="match status" value="1"/>
</dbReference>
<comment type="similarity">
    <text evidence="1">Belongs to the glycosyl hydrolase 3 family.</text>
</comment>
<gene>
    <name evidence="6" type="ORF">L3049_18760</name>
</gene>
<proteinExistence type="inferred from homology"/>
<keyword evidence="7" id="KW-1185">Reference proteome</keyword>
<feature type="domain" description="Fibronectin type III-like" evidence="5">
    <location>
        <begin position="620"/>
        <end position="690"/>
    </location>
</feature>
<feature type="signal peptide" evidence="4">
    <location>
        <begin position="1"/>
        <end position="22"/>
    </location>
</feature>
<dbReference type="EMBL" id="JAKJSC010000007">
    <property type="protein sequence ID" value="MDE5420036.1"/>
    <property type="molecule type" value="Genomic_DNA"/>
</dbReference>
<dbReference type="Proteomes" id="UP001528920">
    <property type="component" value="Unassembled WGS sequence"/>
</dbReference>
<dbReference type="SUPFAM" id="SSF52279">
    <property type="entry name" value="Beta-D-glucan exohydrolase, C-terminal domain"/>
    <property type="match status" value="1"/>
</dbReference>
<dbReference type="SUPFAM" id="SSF51445">
    <property type="entry name" value="(Trans)glycosidases"/>
    <property type="match status" value="1"/>
</dbReference>
<sequence>MANKKIISSLLVLLASILMLNAQVWKDPNAPVDERVKDLLSKMTLEEKMSQCSSDIPAIERLGIPSYMWYGEALHGIIGWGATSFPQNIAMGATWNPELMHEVATAISNEARALKNMGKKEVMMFSPTVNMARDPRWGRNGECYSEDPFLMTEMVRMYVRGMQGNDDKYLKTVTTVKHFVANNVEFRRENIYSNISEKDLREYYFPAYKSMVTDEEAAGIMTALNGLNGVPCSTNKWLLQDVLRDEWGFKGYVIADWGDIGGHKDYKKLVDSYEIAASMAIKASCDQECFRPNASKMVKGLKGAIEQGLITEKELDIAVARLLRLRFMTGDFDDKKLSPWANIPESVLECDAHKKLARKAAEQSMVLLKNDGVLPLKKDYKSIAVVGPFADHCWLGIYSGHPQSKVSPLDGIKAATNAKIVYKEGCTIADANDDRSRFREAVIAAKEAELAIVVVGNNEGTSTENVDRHSLALPGIQQRLIEEIYRVNKNVVVVLVPSGPTAIPWAQEHIPGIVCMWPNGQEQGTALANVLFGKVNPGGKLNSTWYTSHEDLPDMHDYNIKNNRTYMYFEGKPLYPFGYGLSYTNFEMANLQLDKTALNSGQRMKVSVDVNNTGAHDGDEVVQLYIKDLSSKTKVPIKALKAFKRVNVKAGETKKVVLDVPYEAFAYYDTINAQFEVYKGKFDILVGNSSDNISLSKTIKVGSGALAPVNIKNKSAWFDANNPLRTKKWDAIYADKSFLKAEKTEEKKAEGLIFKTTFTDPGFYVNTWDAVVNYEVKSREAIFKLSILGNNIDTYKLNKSDVKTKGKLKIKIPIPPEYGVEQNINAQILEGEVELKSITIYPPGGLKEHTVYPCK</sequence>
<comment type="caution">
    <text evidence="6">The sequence shown here is derived from an EMBL/GenBank/DDBJ whole genome shotgun (WGS) entry which is preliminary data.</text>
</comment>
<dbReference type="Pfam" id="PF01915">
    <property type="entry name" value="Glyco_hydro_3_C"/>
    <property type="match status" value="1"/>
</dbReference>
<dbReference type="PRINTS" id="PR00133">
    <property type="entry name" value="GLHYDRLASE3"/>
</dbReference>
<dbReference type="InterPro" id="IPR036881">
    <property type="entry name" value="Glyco_hydro_3_C_sf"/>
</dbReference>
<dbReference type="Pfam" id="PF14310">
    <property type="entry name" value="Fn3-like"/>
    <property type="match status" value="1"/>
</dbReference>
<dbReference type="PANTHER" id="PTHR42721">
    <property type="entry name" value="SUGAR HYDROLASE-RELATED"/>
    <property type="match status" value="1"/>
</dbReference>
<dbReference type="InterPro" id="IPR001764">
    <property type="entry name" value="Glyco_hydro_3_N"/>
</dbReference>
<dbReference type="InterPro" id="IPR026891">
    <property type="entry name" value="Fn3-like"/>
</dbReference>
<dbReference type="Gene3D" id="2.60.40.10">
    <property type="entry name" value="Immunoglobulins"/>
    <property type="match status" value="1"/>
</dbReference>
<accession>A0ABT5VX91</accession>
<dbReference type="PANTHER" id="PTHR42721:SF3">
    <property type="entry name" value="BETA-D-XYLOSIDASE 5-RELATED"/>
    <property type="match status" value="1"/>
</dbReference>
<dbReference type="SMART" id="SM01217">
    <property type="entry name" value="Fn3_like"/>
    <property type="match status" value="1"/>
</dbReference>
<evidence type="ECO:0000259" key="5">
    <source>
        <dbReference type="SMART" id="SM01217"/>
    </source>
</evidence>